<reference evidence="3 4" key="1">
    <citation type="journal article" date="2024" name="Nat. Commun.">
        <title>Phylogenomics reveals the evolutionary origins of lichenization in chlorophyte algae.</title>
        <authorList>
            <person name="Puginier C."/>
            <person name="Libourel C."/>
            <person name="Otte J."/>
            <person name="Skaloud P."/>
            <person name="Haon M."/>
            <person name="Grisel S."/>
            <person name="Petersen M."/>
            <person name="Berrin J.G."/>
            <person name="Delaux P.M."/>
            <person name="Dal Grande F."/>
            <person name="Keller J."/>
        </authorList>
    </citation>
    <scope>NUCLEOTIDE SEQUENCE [LARGE SCALE GENOMIC DNA]</scope>
    <source>
        <strain evidence="3 4">SAG 245.80</strain>
    </source>
</reference>
<keyword evidence="2" id="KW-0812">Transmembrane</keyword>
<evidence type="ECO:0000256" key="2">
    <source>
        <dbReference type="SAM" id="Phobius"/>
    </source>
</evidence>
<evidence type="ECO:0000313" key="3">
    <source>
        <dbReference type="EMBL" id="KAK9842318.1"/>
    </source>
</evidence>
<evidence type="ECO:0000256" key="1">
    <source>
        <dbReference type="SAM" id="MobiDB-lite"/>
    </source>
</evidence>
<keyword evidence="2" id="KW-1133">Transmembrane helix</keyword>
<evidence type="ECO:0008006" key="5">
    <source>
        <dbReference type="Google" id="ProtNLM"/>
    </source>
</evidence>
<accession>A0AAW1S7P5</accession>
<dbReference type="Proteomes" id="UP001445335">
    <property type="component" value="Unassembled WGS sequence"/>
</dbReference>
<proteinExistence type="predicted"/>
<dbReference type="EMBL" id="JALJOU010000008">
    <property type="protein sequence ID" value="KAK9842318.1"/>
    <property type="molecule type" value="Genomic_DNA"/>
</dbReference>
<dbReference type="AlphaFoldDB" id="A0AAW1S7P5"/>
<feature type="compositionally biased region" description="Basic and acidic residues" evidence="1">
    <location>
        <begin position="15"/>
        <end position="25"/>
    </location>
</feature>
<feature type="region of interest" description="Disordered" evidence="1">
    <location>
        <begin position="39"/>
        <end position="58"/>
    </location>
</feature>
<feature type="region of interest" description="Disordered" evidence="1">
    <location>
        <begin position="1"/>
        <end position="25"/>
    </location>
</feature>
<sequence>MPEPPATSAASASPGKEDARKEKLRKAGQEYFEKVLAQANQGKQSHIEPPRARRRAPVDVEDPDLKTVGLVLEGTRLYFFGGVLLAASAASPVLIKASLQGLQTPAILVFLHLVPTISALWLLFSVKPLQLRALQGCSIQAALAGVQVLALFGALLHGSLYLVLGATTLLPQVLRAAARAASGQRASLPQLAAVAAGVVGAGAAVVAGARPNGMAALCLGAWGAAEAVAVLWEYVRREAAPGAALWGSALAARLAGVAAEEARLDVATAEFLRAALPAAPALLVGFLCGEGALLVSHELSVPAVTAMLLSALAFATAAWSGLALADALSPRARAGLQALAALAALAVTVALHGVPLAPVVLLASTLAVIGGAGARLAAIAEEIQ</sequence>
<protein>
    <recommendedName>
        <fullName evidence="5">EamA domain-containing protein</fullName>
    </recommendedName>
</protein>
<name>A0AAW1S7P5_9CHLO</name>
<comment type="caution">
    <text evidence="3">The sequence shown here is derived from an EMBL/GenBank/DDBJ whole genome shotgun (WGS) entry which is preliminary data.</text>
</comment>
<feature type="transmembrane region" description="Helical" evidence="2">
    <location>
        <begin position="77"/>
        <end position="95"/>
    </location>
</feature>
<feature type="transmembrane region" description="Helical" evidence="2">
    <location>
        <begin position="144"/>
        <end position="170"/>
    </location>
</feature>
<feature type="transmembrane region" description="Helical" evidence="2">
    <location>
        <begin position="214"/>
        <end position="235"/>
    </location>
</feature>
<evidence type="ECO:0000313" key="4">
    <source>
        <dbReference type="Proteomes" id="UP001445335"/>
    </source>
</evidence>
<feature type="transmembrane region" description="Helical" evidence="2">
    <location>
        <begin position="107"/>
        <end position="124"/>
    </location>
</feature>
<feature type="transmembrane region" description="Helical" evidence="2">
    <location>
        <begin position="271"/>
        <end position="295"/>
    </location>
</feature>
<keyword evidence="4" id="KW-1185">Reference proteome</keyword>
<feature type="transmembrane region" description="Helical" evidence="2">
    <location>
        <begin position="301"/>
        <end position="322"/>
    </location>
</feature>
<gene>
    <name evidence="3" type="ORF">WJX81_006380</name>
</gene>
<feature type="transmembrane region" description="Helical" evidence="2">
    <location>
        <begin position="334"/>
        <end position="353"/>
    </location>
</feature>
<feature type="transmembrane region" description="Helical" evidence="2">
    <location>
        <begin position="191"/>
        <end position="208"/>
    </location>
</feature>
<feature type="compositionally biased region" description="Low complexity" evidence="1">
    <location>
        <begin position="1"/>
        <end position="14"/>
    </location>
</feature>
<keyword evidence="2" id="KW-0472">Membrane</keyword>
<organism evidence="3 4">
    <name type="scientific">Elliptochloris bilobata</name>
    <dbReference type="NCBI Taxonomy" id="381761"/>
    <lineage>
        <taxon>Eukaryota</taxon>
        <taxon>Viridiplantae</taxon>
        <taxon>Chlorophyta</taxon>
        <taxon>core chlorophytes</taxon>
        <taxon>Trebouxiophyceae</taxon>
        <taxon>Trebouxiophyceae incertae sedis</taxon>
        <taxon>Elliptochloris clade</taxon>
        <taxon>Elliptochloris</taxon>
    </lineage>
</organism>